<comment type="caution">
    <text evidence="1">The sequence shown here is derived from an EMBL/GenBank/DDBJ whole genome shotgun (WGS) entry which is preliminary data.</text>
</comment>
<protein>
    <submittedName>
        <fullName evidence="1">Phosphodiesterase</fullName>
    </submittedName>
</protein>
<dbReference type="PANTHER" id="PTHR10151">
    <property type="entry name" value="ECTONUCLEOTIDE PYROPHOSPHATASE/PHOSPHODIESTERASE"/>
    <property type="match status" value="1"/>
</dbReference>
<gene>
    <name evidence="1" type="ORF">EFY87_17195</name>
</gene>
<dbReference type="GO" id="GO:0016787">
    <property type="term" value="F:hydrolase activity"/>
    <property type="evidence" value="ECO:0007669"/>
    <property type="project" value="UniProtKB-ARBA"/>
</dbReference>
<dbReference type="EMBL" id="RJJQ01000021">
    <property type="protein sequence ID" value="RNI19048.1"/>
    <property type="molecule type" value="Genomic_DNA"/>
</dbReference>
<dbReference type="Pfam" id="PF01663">
    <property type="entry name" value="Phosphodiest"/>
    <property type="match status" value="1"/>
</dbReference>
<sequence>MRRKVCLIGIDGLRLDIALEEGVAPVLSSMMQHSAVASMQMEVPTISGPGWSSLLTGASHDEHGVRDNSFVGQRLAHHPDFLSRAFYADQKTTTFAAAGWPPLVDPAGVGPVIHARAEQQRAGLHGLVVRDGETYGYRRADGEVADVAVAVLREHAPDASFVYFCQADEAGHLFGAQTPEYRSAITCVDAQLGRVLEAITDRDADGSERWLVVVTTDHGHLDRGGHGGGEPEVRRSFVAAQVIGADAAILPETIHPTELTPLMLAYLAGEWG</sequence>
<dbReference type="OrthoDB" id="1956004at2"/>
<dbReference type="Proteomes" id="UP000271678">
    <property type="component" value="Unassembled WGS sequence"/>
</dbReference>
<organism evidence="1 2">
    <name type="scientific">Flexivirga caeni</name>
    <dbReference type="NCBI Taxonomy" id="2294115"/>
    <lineage>
        <taxon>Bacteria</taxon>
        <taxon>Bacillati</taxon>
        <taxon>Actinomycetota</taxon>
        <taxon>Actinomycetes</taxon>
        <taxon>Micrococcales</taxon>
        <taxon>Dermacoccaceae</taxon>
        <taxon>Flexivirga</taxon>
    </lineage>
</organism>
<dbReference type="PANTHER" id="PTHR10151:SF120">
    <property type="entry name" value="BIS(5'-ADENOSYL)-TRIPHOSPHATASE"/>
    <property type="match status" value="1"/>
</dbReference>
<evidence type="ECO:0000313" key="1">
    <source>
        <dbReference type="EMBL" id="RNI19048.1"/>
    </source>
</evidence>
<dbReference type="InterPro" id="IPR002591">
    <property type="entry name" value="Phosphodiest/P_Trfase"/>
</dbReference>
<dbReference type="SUPFAM" id="SSF53649">
    <property type="entry name" value="Alkaline phosphatase-like"/>
    <property type="match status" value="1"/>
</dbReference>
<dbReference type="InterPro" id="IPR017850">
    <property type="entry name" value="Alkaline_phosphatase_core_sf"/>
</dbReference>
<proteinExistence type="predicted"/>
<dbReference type="Gene3D" id="3.40.720.10">
    <property type="entry name" value="Alkaline Phosphatase, subunit A"/>
    <property type="match status" value="1"/>
</dbReference>
<evidence type="ECO:0000313" key="2">
    <source>
        <dbReference type="Proteomes" id="UP000271678"/>
    </source>
</evidence>
<name>A0A3M9M3E8_9MICO</name>
<dbReference type="AlphaFoldDB" id="A0A3M9M3E8"/>
<reference evidence="1 2" key="1">
    <citation type="submission" date="2018-11" db="EMBL/GenBank/DDBJ databases">
        <title>Draft genome of Simplicispira Flexivirga sp. BO-16.</title>
        <authorList>
            <person name="Im W.T."/>
        </authorList>
    </citation>
    <scope>NUCLEOTIDE SEQUENCE [LARGE SCALE GENOMIC DNA]</scope>
    <source>
        <strain evidence="1 2">BO-16</strain>
    </source>
</reference>
<accession>A0A3M9M3E8</accession>
<keyword evidence="2" id="KW-1185">Reference proteome</keyword>